<dbReference type="GeneTree" id="ENSGT00940000163018"/>
<evidence type="ECO:0000256" key="6">
    <source>
        <dbReference type="ARBA" id="ARBA00023180"/>
    </source>
</evidence>
<keyword evidence="3" id="KW-0732">Signal</keyword>
<reference evidence="8" key="1">
    <citation type="submission" date="2025-08" db="UniProtKB">
        <authorList>
            <consortium name="Ensembl"/>
        </authorList>
    </citation>
    <scope>IDENTIFICATION</scope>
</reference>
<dbReference type="PROSITE" id="PS00477">
    <property type="entry name" value="ALPHA_2_MACROGLOBULIN"/>
    <property type="match status" value="1"/>
</dbReference>
<keyword evidence="2" id="KW-0646">Protease inhibitor</keyword>
<dbReference type="Gene3D" id="1.50.10.20">
    <property type="match status" value="1"/>
</dbReference>
<dbReference type="PANTHER" id="PTHR11412:SF182">
    <property type="entry name" value="ALPHA-2-MACROGLOBULIN-LIKE PROTEIN 1"/>
    <property type="match status" value="1"/>
</dbReference>
<dbReference type="Proteomes" id="UP000594220">
    <property type="component" value="Unplaced"/>
</dbReference>
<dbReference type="InterPro" id="IPR019742">
    <property type="entry name" value="MacrogloblnA2_CS"/>
</dbReference>
<dbReference type="InterPro" id="IPR041813">
    <property type="entry name" value="A2M_TED"/>
</dbReference>
<reference evidence="8" key="2">
    <citation type="submission" date="2025-09" db="UniProtKB">
        <authorList>
            <consortium name="Ensembl"/>
        </authorList>
    </citation>
    <scope>IDENTIFICATION</scope>
</reference>
<dbReference type="InterPro" id="IPR009048">
    <property type="entry name" value="A-macroglobulin_rcpt-bd"/>
</dbReference>
<dbReference type="SMART" id="SM01419">
    <property type="entry name" value="Thiol-ester_cl"/>
    <property type="match status" value="1"/>
</dbReference>
<accession>A0A7M4F1F4</accession>
<dbReference type="InterPro" id="IPR008930">
    <property type="entry name" value="Terpenoid_cyclase/PrenylTrfase"/>
</dbReference>
<dbReference type="Pfam" id="PF07677">
    <property type="entry name" value="A2M_recep"/>
    <property type="match status" value="1"/>
</dbReference>
<dbReference type="SMART" id="SM01361">
    <property type="entry name" value="A2M_recep"/>
    <property type="match status" value="1"/>
</dbReference>
<dbReference type="InterPro" id="IPR047565">
    <property type="entry name" value="Alpha-macroglob_thiol-ester_cl"/>
</dbReference>
<dbReference type="Gene3D" id="2.60.120.1540">
    <property type="match status" value="1"/>
</dbReference>
<dbReference type="PANTHER" id="PTHR11412">
    <property type="entry name" value="MACROGLOBULIN / COMPLEMENT"/>
    <property type="match status" value="1"/>
</dbReference>
<name>A0A7M4F1F4_CROPO</name>
<dbReference type="InterPro" id="IPR050473">
    <property type="entry name" value="A2M/Complement_sys"/>
</dbReference>
<dbReference type="AlphaFoldDB" id="A0A7M4F1F4"/>
<evidence type="ECO:0000256" key="4">
    <source>
        <dbReference type="ARBA" id="ARBA00022900"/>
    </source>
</evidence>
<dbReference type="FunFam" id="1.50.10.20:FF:000001">
    <property type="entry name" value="CD109 isoform 1"/>
    <property type="match status" value="1"/>
</dbReference>
<dbReference type="SUPFAM" id="SSF48239">
    <property type="entry name" value="Terpenoid cyclases/Protein prenyltransferases"/>
    <property type="match status" value="1"/>
</dbReference>
<keyword evidence="5" id="KW-1015">Disulfide bond</keyword>
<dbReference type="CDD" id="cd02897">
    <property type="entry name" value="A2M_2"/>
    <property type="match status" value="1"/>
</dbReference>
<feature type="domain" description="Alpha-macroglobulin receptor-binding" evidence="7">
    <location>
        <begin position="431"/>
        <end position="503"/>
    </location>
</feature>
<evidence type="ECO:0000259" key="7">
    <source>
        <dbReference type="SMART" id="SM01361"/>
    </source>
</evidence>
<evidence type="ECO:0000256" key="1">
    <source>
        <dbReference type="ARBA" id="ARBA00010952"/>
    </source>
</evidence>
<dbReference type="Ensembl" id="ENSCPRT00005021087.1">
    <property type="protein sequence ID" value="ENSCPRP00005018020.1"/>
    <property type="gene ID" value="ENSCPRG00005012539.1"/>
</dbReference>
<keyword evidence="6" id="KW-0325">Glycoprotein</keyword>
<evidence type="ECO:0000256" key="5">
    <source>
        <dbReference type="ARBA" id="ARBA00023157"/>
    </source>
</evidence>
<comment type="similarity">
    <text evidence="1">Belongs to the protease inhibitor I39 (alpha-2-macroglobulin) family.</text>
</comment>
<dbReference type="SUPFAM" id="SSF49410">
    <property type="entry name" value="Alpha-macroglobulin receptor domain"/>
    <property type="match status" value="1"/>
</dbReference>
<dbReference type="OMA" id="WLTGQQS"/>
<evidence type="ECO:0000313" key="8">
    <source>
        <dbReference type="Ensembl" id="ENSCPRP00005018020.1"/>
    </source>
</evidence>
<dbReference type="Pfam" id="PF07678">
    <property type="entry name" value="TED_complement"/>
    <property type="match status" value="1"/>
</dbReference>
<proteinExistence type="inferred from homology"/>
<keyword evidence="4" id="KW-0722">Serine protease inhibitor</keyword>
<dbReference type="InterPro" id="IPR011626">
    <property type="entry name" value="Alpha-macroglobulin_TED"/>
</dbReference>
<evidence type="ECO:0000256" key="2">
    <source>
        <dbReference type="ARBA" id="ARBA00022690"/>
    </source>
</evidence>
<dbReference type="Gene3D" id="2.60.40.690">
    <property type="entry name" value="Alpha-macroglobulin, receptor-binding domain"/>
    <property type="match status" value="2"/>
</dbReference>
<evidence type="ECO:0000313" key="9">
    <source>
        <dbReference type="Proteomes" id="UP000594220"/>
    </source>
</evidence>
<keyword evidence="9" id="KW-1185">Reference proteome</keyword>
<organism evidence="8 9">
    <name type="scientific">Crocodylus porosus</name>
    <name type="common">Saltwater crocodile</name>
    <name type="synonym">Estuarine crocodile</name>
    <dbReference type="NCBI Taxonomy" id="8502"/>
    <lineage>
        <taxon>Eukaryota</taxon>
        <taxon>Metazoa</taxon>
        <taxon>Chordata</taxon>
        <taxon>Craniata</taxon>
        <taxon>Vertebrata</taxon>
        <taxon>Euteleostomi</taxon>
        <taxon>Archelosauria</taxon>
        <taxon>Archosauria</taxon>
        <taxon>Crocodylia</taxon>
        <taxon>Longirostres</taxon>
        <taxon>Crocodylidae</taxon>
        <taxon>Crocodylus</taxon>
    </lineage>
</organism>
<evidence type="ECO:0000256" key="3">
    <source>
        <dbReference type="ARBA" id="ARBA00022729"/>
    </source>
</evidence>
<protein>
    <recommendedName>
        <fullName evidence="7">Alpha-macroglobulin receptor-binding domain-containing protein</fullName>
    </recommendedName>
</protein>
<dbReference type="GO" id="GO:0005615">
    <property type="term" value="C:extracellular space"/>
    <property type="evidence" value="ECO:0007669"/>
    <property type="project" value="InterPro"/>
</dbReference>
<dbReference type="InterPro" id="IPR036595">
    <property type="entry name" value="A-macroglobulin_rcpt-bd_sf"/>
</dbReference>
<dbReference type="GO" id="GO:0004867">
    <property type="term" value="F:serine-type endopeptidase inhibitor activity"/>
    <property type="evidence" value="ECO:0007669"/>
    <property type="project" value="UniProtKB-KW"/>
</dbReference>
<sequence>MVVNGVTFVFGHVSVCPGDIMGTVLENLDQLVQMPHGCGEQNMVLFAPIVYVLQYLEKTGQLSKELKARAVGFLQTGYQRQLQYKHKDGSYSAFGENHGESSTWLTAFVAKCFIQAQQHIFIDDKIIQQALQWMAGHQQTSGCYSSMGKLFNTAMKGGVNDDISLTAYITSALLEAGKPLSDPMVKNGLKCLRNASSIVTGIYTQALLAYVYSLAGDGSRRDSLLAKLDQQAIKSGGQIHWSWKPAQLPAQDSWSQAMSVDVELTAYMLMALLMMENVTKEDIAFATGIVTWLTKQQNAYGGFASTQDTIVALQALARYGAVTFIRSGDITMTVRSGNSFQHSFHVETANQLVLQQLPLPDIPGEYTLHATGTGCVYVQVRDSHPAGLPGGCQRRLQCSVQRRGWDMTPFTCTKGGVWSLPSSYEGRRNTSNMAIIEVKMLSGFHPVQGTNSYVSPFPSPPLDKDTQTYSFTMSQDVPVRDLKPAAIKVYDYYQPDEQSMVEYTDPCQQGEWETAFLGGGHAIPVQLV</sequence>